<dbReference type="RefSeq" id="WP_008413029.1">
    <property type="nucleotide sequence ID" value="NZ_CAOS01000013.1"/>
</dbReference>
<dbReference type="AlphaFoldDB" id="K8EBU1"/>
<sequence length="44" mass="4904">MPKDKVDEVRVKLAGDGVLTGVDQGFELFDKSKFGETDFEQQIS</sequence>
<comment type="caution">
    <text evidence="2">The sequence shown here is derived from an EMBL/GenBank/DDBJ whole genome shotgun (WGS) entry which is preliminary data.</text>
</comment>
<dbReference type="STRING" id="1121428.DESHY_60335"/>
<keyword evidence="3" id="KW-1185">Reference proteome</keyword>
<feature type="domain" description="Flagellar M-ring N-terminal" evidence="1">
    <location>
        <begin position="2"/>
        <end position="43"/>
    </location>
</feature>
<proteinExistence type="predicted"/>
<evidence type="ECO:0000313" key="3">
    <source>
        <dbReference type="Proteomes" id="UP000009315"/>
    </source>
</evidence>
<evidence type="ECO:0000313" key="2">
    <source>
        <dbReference type="EMBL" id="CCO09163.1"/>
    </source>
</evidence>
<evidence type="ECO:0000259" key="1">
    <source>
        <dbReference type="Pfam" id="PF01514"/>
    </source>
</evidence>
<organism evidence="2 3">
    <name type="scientific">Desulforamulus hydrothermalis Lam5 = DSM 18033</name>
    <dbReference type="NCBI Taxonomy" id="1121428"/>
    <lineage>
        <taxon>Bacteria</taxon>
        <taxon>Bacillati</taxon>
        <taxon>Bacillota</taxon>
        <taxon>Clostridia</taxon>
        <taxon>Eubacteriales</taxon>
        <taxon>Peptococcaceae</taxon>
        <taxon>Desulforamulus</taxon>
    </lineage>
</organism>
<dbReference type="Proteomes" id="UP000009315">
    <property type="component" value="Unassembled WGS sequence"/>
</dbReference>
<accession>K8EBU1</accession>
<dbReference type="InterPro" id="IPR006182">
    <property type="entry name" value="FliF_N_dom"/>
</dbReference>
<gene>
    <name evidence="2" type="ORF">DESHY_60335</name>
</gene>
<dbReference type="EMBL" id="CAOS01000013">
    <property type="protein sequence ID" value="CCO09163.1"/>
    <property type="molecule type" value="Genomic_DNA"/>
</dbReference>
<protein>
    <recommendedName>
        <fullName evidence="1">Flagellar M-ring N-terminal domain-containing protein</fullName>
    </recommendedName>
</protein>
<reference evidence="2 3" key="1">
    <citation type="journal article" date="2013" name="Genome Announc.">
        <title>Genome Sequence of the Sulfate-Reducing Bacterium Desulfotomaculum hydrothermale Lam5(T).</title>
        <authorList>
            <person name="Amin O."/>
            <person name="Fardeau M.L."/>
            <person name="Valette O."/>
            <person name="Hirschler-Rea A."/>
            <person name="Barbe V."/>
            <person name="Medigue C."/>
            <person name="Vacherie B."/>
            <person name="Ollivier B."/>
            <person name="Bertin P.N."/>
            <person name="Dolla A."/>
        </authorList>
    </citation>
    <scope>NUCLEOTIDE SEQUENCE [LARGE SCALE GENOMIC DNA]</scope>
    <source>
        <strain evidence="3">Lam5 / DSM 18033</strain>
    </source>
</reference>
<name>K8EBU1_9FIRM</name>
<dbReference type="Pfam" id="PF01514">
    <property type="entry name" value="YscJ_FliF"/>
    <property type="match status" value="1"/>
</dbReference>